<feature type="region of interest" description="Disordered" evidence="3">
    <location>
        <begin position="1"/>
        <end position="28"/>
    </location>
</feature>
<dbReference type="Pfam" id="PF08719">
    <property type="entry name" value="NADAR"/>
    <property type="match status" value="1"/>
</dbReference>
<comment type="caution">
    <text evidence="5">The sequence shown here is derived from an EMBL/GenBank/DDBJ whole genome shotgun (WGS) entry which is preliminary data.</text>
</comment>
<feature type="domain" description="NADAR" evidence="4">
    <location>
        <begin position="1"/>
        <end position="120"/>
    </location>
</feature>
<comment type="catalytic activity">
    <reaction evidence="1">
        <text>5-amino-6-(5-phospho-D-ribosylamino)uracil + H2O = 5,6-diaminouracil + D-ribose 5-phosphate</text>
        <dbReference type="Rhea" id="RHEA:55020"/>
        <dbReference type="ChEBI" id="CHEBI:15377"/>
        <dbReference type="ChEBI" id="CHEBI:46252"/>
        <dbReference type="ChEBI" id="CHEBI:58453"/>
        <dbReference type="ChEBI" id="CHEBI:78346"/>
    </reaction>
</comment>
<evidence type="ECO:0000256" key="3">
    <source>
        <dbReference type="SAM" id="MobiDB-lite"/>
    </source>
</evidence>
<name>A0A077MF65_9MICO</name>
<dbReference type="Gene3D" id="1.10.357.40">
    <property type="entry name" value="YbiA-like"/>
    <property type="match status" value="1"/>
</dbReference>
<proteinExistence type="predicted"/>
<reference evidence="5 6" key="1">
    <citation type="journal article" date="2013" name="ISME J.">
        <title>A metabolic model for members of the genus Tetrasphaera involved in enhanced biological phosphorus removal.</title>
        <authorList>
            <person name="Kristiansen R."/>
            <person name="Nguyen H.T.T."/>
            <person name="Saunders A.M."/>
            <person name="Nielsen J.L."/>
            <person name="Wimmer R."/>
            <person name="Le V.Q."/>
            <person name="McIlroy S.J."/>
            <person name="Petrovski S."/>
            <person name="Seviour R.J."/>
            <person name="Calteau A."/>
            <person name="Nielsen K.L."/>
            <person name="Nielsen P.H."/>
        </authorList>
    </citation>
    <scope>NUCLEOTIDE SEQUENCE [LARGE SCALE GENOMIC DNA]</scope>
    <source>
        <strain evidence="5 6">Ben 74</strain>
    </source>
</reference>
<sequence>MHQKALAFGDSKSANRVLQSPNPAHAKSVGRAVTGYDDAFWSSIRRSVATYGNLAKFTQHPALGRILLSTGDAVLVEASPRDRVWGVGLAFGDPRLSDPEQWRGLNLLGQALMAVRDELRRS</sequence>
<dbReference type="EMBL" id="CAJC01000194">
    <property type="protein sequence ID" value="CCI54665.1"/>
    <property type="molecule type" value="Genomic_DNA"/>
</dbReference>
<evidence type="ECO:0000259" key="4">
    <source>
        <dbReference type="Pfam" id="PF08719"/>
    </source>
</evidence>
<dbReference type="InterPro" id="IPR037238">
    <property type="entry name" value="YbiA-like_sf"/>
</dbReference>
<protein>
    <recommendedName>
        <fullName evidence="4">NADAR domain-containing protein</fullName>
    </recommendedName>
</protein>
<evidence type="ECO:0000313" key="5">
    <source>
        <dbReference type="EMBL" id="CCI54665.1"/>
    </source>
</evidence>
<dbReference type="SUPFAM" id="SSF143990">
    <property type="entry name" value="YbiA-like"/>
    <property type="match status" value="1"/>
</dbReference>
<dbReference type="Proteomes" id="UP000035720">
    <property type="component" value="Unassembled WGS sequence"/>
</dbReference>
<dbReference type="AlphaFoldDB" id="A0A077MF65"/>
<gene>
    <name evidence="5" type="ORF">BN13_80034</name>
</gene>
<evidence type="ECO:0000256" key="1">
    <source>
        <dbReference type="ARBA" id="ARBA00000022"/>
    </source>
</evidence>
<evidence type="ECO:0000256" key="2">
    <source>
        <dbReference type="ARBA" id="ARBA00000751"/>
    </source>
</evidence>
<dbReference type="STRING" id="1193518.BN13_80034"/>
<organism evidence="5 6">
    <name type="scientific">Nostocoides jenkinsii Ben 74</name>
    <dbReference type="NCBI Taxonomy" id="1193518"/>
    <lineage>
        <taxon>Bacteria</taxon>
        <taxon>Bacillati</taxon>
        <taxon>Actinomycetota</taxon>
        <taxon>Actinomycetes</taxon>
        <taxon>Micrococcales</taxon>
        <taxon>Intrasporangiaceae</taxon>
        <taxon>Nostocoides</taxon>
    </lineage>
</organism>
<comment type="catalytic activity">
    <reaction evidence="2">
        <text>2,5-diamino-6-hydroxy-4-(5-phosphoribosylamino)-pyrimidine + H2O = 2,5,6-triamino-4-hydroxypyrimidine + D-ribose 5-phosphate</text>
        <dbReference type="Rhea" id="RHEA:23436"/>
        <dbReference type="ChEBI" id="CHEBI:15377"/>
        <dbReference type="ChEBI" id="CHEBI:58614"/>
        <dbReference type="ChEBI" id="CHEBI:78346"/>
        <dbReference type="ChEBI" id="CHEBI:137796"/>
    </reaction>
</comment>
<dbReference type="InterPro" id="IPR012816">
    <property type="entry name" value="NADAR"/>
</dbReference>
<dbReference type="CDD" id="cd15457">
    <property type="entry name" value="NADAR"/>
    <property type="match status" value="1"/>
</dbReference>
<accession>A0A077MF65</accession>
<dbReference type="NCBIfam" id="TIGR02464">
    <property type="entry name" value="ribofla_fusion"/>
    <property type="match status" value="1"/>
</dbReference>
<feature type="compositionally biased region" description="Polar residues" evidence="3">
    <location>
        <begin position="12"/>
        <end position="22"/>
    </location>
</feature>
<keyword evidence="6" id="KW-1185">Reference proteome</keyword>
<evidence type="ECO:0000313" key="6">
    <source>
        <dbReference type="Proteomes" id="UP000035720"/>
    </source>
</evidence>